<dbReference type="AlphaFoldDB" id="A0A8E4W280"/>
<sequence length="173" mass="18911">MTRERVAAALLALLAVTGCSDFVLNPISPQEARRQVIDVSRQVVADLGAEVAEAKFGYDSCNDYGKAPFRGHVSMGLWMPGAERSREVTPESVLSRLRERGWRTDPDFHSHAATFKRDGVDVQVWVIPPPLPNDPAVAHVLVDVLGECRDNFDHRSDGTATKSTDVKGELTSG</sequence>
<dbReference type="Proteomes" id="UP000309231">
    <property type="component" value="Chromosome"/>
</dbReference>
<feature type="region of interest" description="Disordered" evidence="1">
    <location>
        <begin position="152"/>
        <end position="173"/>
    </location>
</feature>
<evidence type="ECO:0000313" key="2">
    <source>
        <dbReference type="EMBL" id="QPG69426.1"/>
    </source>
</evidence>
<evidence type="ECO:0008006" key="4">
    <source>
        <dbReference type="Google" id="ProtNLM"/>
    </source>
</evidence>
<dbReference type="PROSITE" id="PS51257">
    <property type="entry name" value="PROKAR_LIPOPROTEIN"/>
    <property type="match status" value="1"/>
</dbReference>
<reference evidence="2 3" key="2">
    <citation type="journal article" date="2019" name="Sci. Rep.">
        <title>Insight into the biology of Mycobacterium mucogenicum and Mycobacterium neoaurum clade members.</title>
        <authorList>
            <person name="Behra P.R.K."/>
            <person name="Pettersson B.M.F."/>
            <person name="Ramesh M."/>
            <person name="Dasgupta S."/>
            <person name="Kirsebom L.A."/>
        </authorList>
    </citation>
    <scope>NUCLEOTIDE SEQUENCE [LARGE SCALE GENOMIC DNA]</scope>
    <source>
        <strain evidence="2 3">DSM 44124</strain>
    </source>
</reference>
<dbReference type="KEGG" id="mmuc:C1S78_029440"/>
<evidence type="ECO:0000313" key="3">
    <source>
        <dbReference type="Proteomes" id="UP000309231"/>
    </source>
</evidence>
<accession>A0A8E4W280</accession>
<dbReference type="EMBL" id="CP062008">
    <property type="protein sequence ID" value="QPG69426.1"/>
    <property type="molecule type" value="Genomic_DNA"/>
</dbReference>
<proteinExistence type="predicted"/>
<name>A0A8E4W280_MYCMU</name>
<feature type="compositionally biased region" description="Basic and acidic residues" evidence="1">
    <location>
        <begin position="164"/>
        <end position="173"/>
    </location>
</feature>
<dbReference type="RefSeq" id="WP_191295044.1">
    <property type="nucleotide sequence ID" value="NZ_ANBS01000051.1"/>
</dbReference>
<organism evidence="2 3">
    <name type="scientific">Mycolicibacterium mucogenicum DSM 44124</name>
    <dbReference type="NCBI Taxonomy" id="1226753"/>
    <lineage>
        <taxon>Bacteria</taxon>
        <taxon>Bacillati</taxon>
        <taxon>Actinomycetota</taxon>
        <taxon>Actinomycetes</taxon>
        <taxon>Mycobacteriales</taxon>
        <taxon>Mycobacteriaceae</taxon>
        <taxon>Mycolicibacterium</taxon>
    </lineage>
</organism>
<reference evidence="2 3" key="1">
    <citation type="journal article" date="2019" name="BMC Evol. Biol.">
        <title>Comparative genomics of Mycobacterium mucogenicum and Mycobacterium neoaurum clade members emphasizing tRNA and non-coding RNA.</title>
        <authorList>
            <person name="Behra P.R.K."/>
            <person name="Pettersson B.M.F."/>
            <person name="Das S."/>
            <person name="Dasgupta S."/>
            <person name="Kirsebom L.A."/>
        </authorList>
    </citation>
    <scope>NUCLEOTIDE SEQUENCE [LARGE SCALE GENOMIC DNA]</scope>
    <source>
        <strain evidence="2 3">DSM 44124</strain>
    </source>
</reference>
<dbReference type="GeneID" id="76729091"/>
<gene>
    <name evidence="2" type="ORF">C1S78_029440</name>
</gene>
<keyword evidence="3" id="KW-1185">Reference proteome</keyword>
<evidence type="ECO:0000256" key="1">
    <source>
        <dbReference type="SAM" id="MobiDB-lite"/>
    </source>
</evidence>
<protein>
    <recommendedName>
        <fullName evidence="4">Lipoprotein LppJ</fullName>
    </recommendedName>
</protein>